<evidence type="ECO:0000313" key="2">
    <source>
        <dbReference type="Proteomes" id="UP000790377"/>
    </source>
</evidence>
<reference evidence="1" key="1">
    <citation type="journal article" date="2021" name="New Phytol.">
        <title>Evolutionary innovations through gain and loss of genes in the ectomycorrhizal Boletales.</title>
        <authorList>
            <person name="Wu G."/>
            <person name="Miyauchi S."/>
            <person name="Morin E."/>
            <person name="Kuo A."/>
            <person name="Drula E."/>
            <person name="Varga T."/>
            <person name="Kohler A."/>
            <person name="Feng B."/>
            <person name="Cao Y."/>
            <person name="Lipzen A."/>
            <person name="Daum C."/>
            <person name="Hundley H."/>
            <person name="Pangilinan J."/>
            <person name="Johnson J."/>
            <person name="Barry K."/>
            <person name="LaButti K."/>
            <person name="Ng V."/>
            <person name="Ahrendt S."/>
            <person name="Min B."/>
            <person name="Choi I.G."/>
            <person name="Park H."/>
            <person name="Plett J.M."/>
            <person name="Magnuson J."/>
            <person name="Spatafora J.W."/>
            <person name="Nagy L.G."/>
            <person name="Henrissat B."/>
            <person name="Grigoriev I.V."/>
            <person name="Yang Z.L."/>
            <person name="Xu J."/>
            <person name="Martin F.M."/>
        </authorList>
    </citation>
    <scope>NUCLEOTIDE SEQUENCE</scope>
    <source>
        <strain evidence="1">ATCC 28755</strain>
    </source>
</reference>
<proteinExistence type="predicted"/>
<dbReference type="EMBL" id="MU267773">
    <property type="protein sequence ID" value="KAH7909196.1"/>
    <property type="molecule type" value="Genomic_DNA"/>
</dbReference>
<name>A0ACB8A862_9AGAM</name>
<comment type="caution">
    <text evidence="1">The sequence shown here is derived from an EMBL/GenBank/DDBJ whole genome shotgun (WGS) entry which is preliminary data.</text>
</comment>
<evidence type="ECO:0000313" key="1">
    <source>
        <dbReference type="EMBL" id="KAH7909196.1"/>
    </source>
</evidence>
<dbReference type="Proteomes" id="UP000790377">
    <property type="component" value="Unassembled WGS sequence"/>
</dbReference>
<accession>A0ACB8A862</accession>
<gene>
    <name evidence="1" type="ORF">BJ138DRAFT_258928</name>
</gene>
<organism evidence="1 2">
    <name type="scientific">Hygrophoropsis aurantiaca</name>
    <dbReference type="NCBI Taxonomy" id="72124"/>
    <lineage>
        <taxon>Eukaryota</taxon>
        <taxon>Fungi</taxon>
        <taxon>Dikarya</taxon>
        <taxon>Basidiomycota</taxon>
        <taxon>Agaricomycotina</taxon>
        <taxon>Agaricomycetes</taxon>
        <taxon>Agaricomycetidae</taxon>
        <taxon>Boletales</taxon>
        <taxon>Coniophorineae</taxon>
        <taxon>Hygrophoropsidaceae</taxon>
        <taxon>Hygrophoropsis</taxon>
    </lineage>
</organism>
<protein>
    <submittedName>
        <fullName evidence="1">Uncharacterized protein</fullName>
    </submittedName>
</protein>
<sequence>MITKLTTAHSHHNVCSLPVIFTMTDENQSDEAVAPVDTPFDAPDADIILRSSDGADIRTYKLILSLVSPVFRSMLTLPQPADETATSSTPPIIIMQEDKHTLEKLLLHCYPGYYNGISLDSLDDIKVVVAAATKYDMQAVLEHIRKWMVTSPLFATNPWVFYAMSCLQGWEAEARLAAFNIIKGQDLYWGSDHYVPELEGLNAGSYYRLTTYHARCGAAARDSTRNLECLGTLLSRSCMDRCYQSNCLKVRLRFGTHDFPNVPSWFQDYLHAVGEELVLRPSVSTVMDSKLLTKALKEAGSCPTCCSRLSVLPELRDLFVSNVAEAVSKVELEFAPPPPKTTSE</sequence>
<keyword evidence="2" id="KW-1185">Reference proteome</keyword>